<dbReference type="AlphaFoldDB" id="A0AAE2D6T8"/>
<dbReference type="PANTHER" id="PTHR35845:SF1">
    <property type="entry name" value="SPERMATOGENESIS-ASSOCIATED SERINE-RICH PROTEIN 1"/>
    <property type="match status" value="1"/>
</dbReference>
<dbReference type="PANTHER" id="PTHR35845">
    <property type="entry name" value="SPERMATOGENESIS-ASSOCIATED SERINE-RICH PROTEIN 1"/>
    <property type="match status" value="1"/>
</dbReference>
<evidence type="ECO:0000313" key="2">
    <source>
        <dbReference type="Proteomes" id="UP001292079"/>
    </source>
</evidence>
<proteinExistence type="predicted"/>
<accession>A0AAE2D6T8</accession>
<gene>
    <name evidence="1" type="ORF">MN116_004485</name>
</gene>
<dbReference type="EMBL" id="JALJAT010000002">
    <property type="protein sequence ID" value="KAK4473322.1"/>
    <property type="molecule type" value="Genomic_DNA"/>
</dbReference>
<sequence>MDLLLERNVYSMEYINVVFIVKYTLHNEFKHKRRCDAIEQHNGIFNPTRPGDKPYGSVEYSSDFYKIDSVVPKVQFGLTTHIPKRIEVPRFPVDPIIQSTEVESNQNLIEIRNEIHKLDEWKPAPTLTETITSVKFSRK</sequence>
<reference evidence="1" key="1">
    <citation type="submission" date="2022-04" db="EMBL/GenBank/DDBJ databases">
        <authorList>
            <person name="Xu L."/>
            <person name="Lv Z."/>
        </authorList>
    </citation>
    <scope>NUCLEOTIDE SEQUENCE</scope>
    <source>
        <strain evidence="1">LV_2022a</strain>
    </source>
</reference>
<evidence type="ECO:0000313" key="1">
    <source>
        <dbReference type="EMBL" id="KAK4473322.1"/>
    </source>
</evidence>
<reference evidence="1" key="2">
    <citation type="journal article" date="2023" name="Infect Dis Poverty">
        <title>Chromosome-scale genome of the human blood fluke Schistosoma mekongi and its implications for public health.</title>
        <authorList>
            <person name="Zhou M."/>
            <person name="Xu L."/>
            <person name="Xu D."/>
            <person name="Chen W."/>
            <person name="Khan J."/>
            <person name="Hu Y."/>
            <person name="Huang H."/>
            <person name="Wei H."/>
            <person name="Zhang Y."/>
            <person name="Chusongsang P."/>
            <person name="Tanasarnprasert K."/>
            <person name="Hu X."/>
            <person name="Limpanont Y."/>
            <person name="Lv Z."/>
        </authorList>
    </citation>
    <scope>NUCLEOTIDE SEQUENCE</scope>
    <source>
        <strain evidence="1">LV_2022a</strain>
    </source>
</reference>
<organism evidence="1 2">
    <name type="scientific">Schistosoma mekongi</name>
    <name type="common">Parasitic worm</name>
    <dbReference type="NCBI Taxonomy" id="38744"/>
    <lineage>
        <taxon>Eukaryota</taxon>
        <taxon>Metazoa</taxon>
        <taxon>Spiralia</taxon>
        <taxon>Lophotrochozoa</taxon>
        <taxon>Platyhelminthes</taxon>
        <taxon>Trematoda</taxon>
        <taxon>Digenea</taxon>
        <taxon>Strigeidida</taxon>
        <taxon>Schistosomatoidea</taxon>
        <taxon>Schistosomatidae</taxon>
        <taxon>Schistosoma</taxon>
    </lineage>
</organism>
<dbReference type="Pfam" id="PF15160">
    <property type="entry name" value="SASRP1"/>
    <property type="match status" value="1"/>
</dbReference>
<protein>
    <submittedName>
        <fullName evidence="1">Uncharacterized protein</fullName>
    </submittedName>
</protein>
<name>A0AAE2D6T8_SCHME</name>
<dbReference type="InterPro" id="IPR029165">
    <property type="entry name" value="SASRP1"/>
</dbReference>
<comment type="caution">
    <text evidence="1">The sequence shown here is derived from an EMBL/GenBank/DDBJ whole genome shotgun (WGS) entry which is preliminary data.</text>
</comment>
<keyword evidence="2" id="KW-1185">Reference proteome</keyword>
<dbReference type="Proteomes" id="UP001292079">
    <property type="component" value="Unassembled WGS sequence"/>
</dbReference>